<sequence length="482" mass="53966">MLKQAVVAHKWASAVLAMMVSVVLAQAPRVLESFLEQARGYAGCDPIPRVDTWEEWALVLVDRGVRLLLYRETVSQTWIQWTLGCSRTTYEYRDFRVPLGLALGLSMVYYLRTMKRWQKMRRLIDSLAVSPEGLIPGSPLLEGGRMPKGQVAVAIRKDGTLTVVGGGLRVENYLILPTHNTVYGYELWILNGEREAKVDVDGEVMLAADVVAYPVPENTWSRLGVGQVKLGPLKDMTTVTVTSSCDRKYSVATLKATAPMGRVVYEGSTQPGFSGSAYMNGTVVVGMHCHGGVRGGGYEMLYIYNRLKLQLDQPPEDSPDFFVRQAKFGYDYEELYDDNVVLRMKDGNYHRTKKETLERMKQLEHSAQWADEVEYEELREQLQYIPESMLVANTHPGEGRRPAVRAQAQSRPAELRSLPDSSLSAEKRPPQHVAVPALTQDKEVNLSKRLAILEKTISKLSKQHKKPTVHQTLAAVQNGTAS</sequence>
<dbReference type="GO" id="GO:0016787">
    <property type="term" value="F:hydrolase activity"/>
    <property type="evidence" value="ECO:0007669"/>
    <property type="project" value="UniProtKB-KW"/>
</dbReference>
<evidence type="ECO:0000313" key="3">
    <source>
        <dbReference type="EMBL" id="WNT71157.1"/>
    </source>
</evidence>
<dbReference type="InterPro" id="IPR043504">
    <property type="entry name" value="Peptidase_S1_PA_chymotrypsin"/>
</dbReference>
<reference evidence="3" key="2">
    <citation type="submission" date="2023-04" db="EMBL/GenBank/DDBJ databases">
        <authorList>
            <person name="Le Lay C."/>
        </authorList>
    </citation>
    <scope>NUCLEOTIDE SEQUENCE</scope>
    <source>
        <strain evidence="3">A</strain>
    </source>
</reference>
<protein>
    <recommendedName>
        <fullName evidence="4">Serine protease</fullName>
    </recommendedName>
</protein>
<evidence type="ECO:0000256" key="2">
    <source>
        <dbReference type="SAM" id="MobiDB-lite"/>
    </source>
</evidence>
<organism evidence="3">
    <name type="scientific">Sotepeofons virus</name>
    <dbReference type="NCBI Taxonomy" id="3072221"/>
    <lineage>
        <taxon>Viruses</taxon>
        <taxon>Riboviria</taxon>
        <taxon>Orthornavirae</taxon>
        <taxon>Lenarviricota</taxon>
    </lineage>
</organism>
<evidence type="ECO:0000256" key="1">
    <source>
        <dbReference type="ARBA" id="ARBA00022801"/>
    </source>
</evidence>
<keyword evidence="1" id="KW-0378">Hydrolase</keyword>
<accession>A0AA96NNT9</accession>
<name>A0AA96NNT9_9VIRU</name>
<reference evidence="3" key="1">
    <citation type="journal article" date="2023" name="Virology">
        <title>A metatranscriptomic analysis of geothermal hot springs reveals diverse RNA viruses including the phylum Lenarviricota.</title>
        <authorList>
            <person name="Le Lay C."/>
            <person name="Stott M.B."/>
            <person name="Shi M."/>
            <person name="Sadiq S."/>
            <person name="Holmes E.C."/>
        </authorList>
    </citation>
    <scope>NUCLEOTIDE SEQUENCE</scope>
    <source>
        <strain evidence="3">A</strain>
    </source>
</reference>
<dbReference type="EMBL" id="OQ866084">
    <property type="protein sequence ID" value="WNT71157.1"/>
    <property type="molecule type" value="Genomic_RNA"/>
</dbReference>
<evidence type="ECO:0008006" key="4">
    <source>
        <dbReference type="Google" id="ProtNLM"/>
    </source>
</evidence>
<feature type="region of interest" description="Disordered" evidence="2">
    <location>
        <begin position="393"/>
        <end position="431"/>
    </location>
</feature>
<proteinExistence type="predicted"/>
<dbReference type="InterPro" id="IPR009003">
    <property type="entry name" value="Peptidase_S1_PA"/>
</dbReference>
<dbReference type="SUPFAM" id="SSF50494">
    <property type="entry name" value="Trypsin-like serine proteases"/>
    <property type="match status" value="1"/>
</dbReference>
<dbReference type="Gene3D" id="2.40.10.10">
    <property type="entry name" value="Trypsin-like serine proteases"/>
    <property type="match status" value="2"/>
</dbReference>